<dbReference type="GO" id="GO:0070006">
    <property type="term" value="F:metalloaminopeptidase activity"/>
    <property type="evidence" value="ECO:0007669"/>
    <property type="project" value="InterPro"/>
</dbReference>
<accession>A0A9D9IM07</accession>
<dbReference type="Pfam" id="PF05195">
    <property type="entry name" value="AMP_N"/>
    <property type="match status" value="1"/>
</dbReference>
<sequence length="480" mass="53250">MFSTDVYVRRRRTLTEKMSSIPQGKRGIAIFLGNVEAPQNYRGNDYKFRQESSFLYYWGLDEPGLAAIIDLDSGEETLYGDNVDIDDIIWMGPQPDIMSKAEKSGAANAAPSKEFDAAVIKAQTQGRTVHFLPVSRYYNTLKLSTLTGISPENVRRTRPVAQGKASSASEELVKAVISMRLIKEDCEIEEIDKACEIGYLMHTEARRGCKPGAREQDIVGRMEGVTISKGWGVSFTTILSQNGETLHNHSHHQIITPGRMLLVDAGAESNTHYASDFTRTYPCSGRFTAQQKEIYDIVESCNELAFQLARPGVTYRQVHLAVARHMLESLGGLGLVRGDVDEMVAEGIAGLFMPHGLGHNMGIDVHDMEDLGEDYVGYDEDQKRASQLGLGSLRMARKLCPGHVITDEPGIYFVPALISKWKSEGTDKGFVNYQALEAYGDFGGIRLEDDILITPDGARRLGTRRLPIKSSEIEDIMSRE</sequence>
<dbReference type="GO" id="GO:0005829">
    <property type="term" value="C:cytosol"/>
    <property type="evidence" value="ECO:0007669"/>
    <property type="project" value="TreeGrafter"/>
</dbReference>
<organism evidence="9 10">
    <name type="scientific">Candidatus Cryptobacteroides faecigallinarum</name>
    <dbReference type="NCBI Taxonomy" id="2840763"/>
    <lineage>
        <taxon>Bacteria</taxon>
        <taxon>Pseudomonadati</taxon>
        <taxon>Bacteroidota</taxon>
        <taxon>Bacteroidia</taxon>
        <taxon>Bacteroidales</taxon>
        <taxon>Candidatus Cryptobacteroides</taxon>
    </lineage>
</organism>
<dbReference type="InterPro" id="IPR052433">
    <property type="entry name" value="X-Pro_dipept-like"/>
</dbReference>
<dbReference type="SUPFAM" id="SSF53092">
    <property type="entry name" value="Creatinase/prolidase N-terminal domain"/>
    <property type="match status" value="1"/>
</dbReference>
<dbReference type="PANTHER" id="PTHR43226">
    <property type="entry name" value="XAA-PRO AMINOPEPTIDASE 3"/>
    <property type="match status" value="1"/>
</dbReference>
<evidence type="ECO:0000256" key="2">
    <source>
        <dbReference type="ARBA" id="ARBA00001936"/>
    </source>
</evidence>
<dbReference type="Proteomes" id="UP000823757">
    <property type="component" value="Unassembled WGS sequence"/>
</dbReference>
<evidence type="ECO:0000256" key="6">
    <source>
        <dbReference type="ARBA" id="ARBA00022801"/>
    </source>
</evidence>
<dbReference type="PANTHER" id="PTHR43226:SF4">
    <property type="entry name" value="XAA-PRO AMINOPEPTIDASE 3"/>
    <property type="match status" value="1"/>
</dbReference>
<dbReference type="InterPro" id="IPR036005">
    <property type="entry name" value="Creatinase/aminopeptidase-like"/>
</dbReference>
<keyword evidence="7" id="KW-0464">Manganese</keyword>
<dbReference type="CDD" id="cd01087">
    <property type="entry name" value="Prolidase"/>
    <property type="match status" value="1"/>
</dbReference>
<dbReference type="InterPro" id="IPR000994">
    <property type="entry name" value="Pept_M24"/>
</dbReference>
<keyword evidence="9" id="KW-0031">Aminopeptidase</keyword>
<evidence type="ECO:0000313" key="9">
    <source>
        <dbReference type="EMBL" id="MBO8475223.1"/>
    </source>
</evidence>
<dbReference type="AlphaFoldDB" id="A0A9D9IM07"/>
<dbReference type="SMART" id="SM01011">
    <property type="entry name" value="AMP_N"/>
    <property type="match status" value="1"/>
</dbReference>
<evidence type="ECO:0000256" key="5">
    <source>
        <dbReference type="ARBA" id="ARBA00022723"/>
    </source>
</evidence>
<comment type="caution">
    <text evidence="9">The sequence shown here is derived from an EMBL/GenBank/DDBJ whole genome shotgun (WGS) entry which is preliminary data.</text>
</comment>
<dbReference type="Pfam" id="PF00557">
    <property type="entry name" value="Peptidase_M24"/>
    <property type="match status" value="1"/>
</dbReference>
<comment type="cofactor">
    <cofactor evidence="2">
        <name>Mn(2+)</name>
        <dbReference type="ChEBI" id="CHEBI:29035"/>
    </cofactor>
</comment>
<name>A0A9D9IM07_9BACT</name>
<dbReference type="Gene3D" id="3.40.350.10">
    <property type="entry name" value="Creatinase/prolidase N-terminal domain"/>
    <property type="match status" value="1"/>
</dbReference>
<dbReference type="GO" id="GO:0030145">
    <property type="term" value="F:manganese ion binding"/>
    <property type="evidence" value="ECO:0007669"/>
    <property type="project" value="InterPro"/>
</dbReference>
<dbReference type="InterPro" id="IPR007865">
    <property type="entry name" value="Aminopep_P_N"/>
</dbReference>
<dbReference type="EMBL" id="JADIMD010000119">
    <property type="protein sequence ID" value="MBO8475223.1"/>
    <property type="molecule type" value="Genomic_DNA"/>
</dbReference>
<feature type="domain" description="Aminopeptidase P N-terminal" evidence="8">
    <location>
        <begin position="2"/>
        <end position="140"/>
    </location>
</feature>
<dbReference type="GO" id="GO:0006508">
    <property type="term" value="P:proteolysis"/>
    <property type="evidence" value="ECO:0007669"/>
    <property type="project" value="TreeGrafter"/>
</dbReference>
<evidence type="ECO:0000256" key="7">
    <source>
        <dbReference type="ARBA" id="ARBA00023211"/>
    </source>
</evidence>
<dbReference type="SUPFAM" id="SSF55920">
    <property type="entry name" value="Creatinase/aminopeptidase"/>
    <property type="match status" value="1"/>
</dbReference>
<dbReference type="Gene3D" id="3.90.230.10">
    <property type="entry name" value="Creatinase/methionine aminopeptidase superfamily"/>
    <property type="match status" value="1"/>
</dbReference>
<evidence type="ECO:0000256" key="1">
    <source>
        <dbReference type="ARBA" id="ARBA00001424"/>
    </source>
</evidence>
<keyword evidence="5" id="KW-0479">Metal-binding</keyword>
<gene>
    <name evidence="9" type="ORF">IAB91_08040</name>
</gene>
<reference evidence="9" key="2">
    <citation type="journal article" date="2021" name="PeerJ">
        <title>Extensive microbial diversity within the chicken gut microbiome revealed by metagenomics and culture.</title>
        <authorList>
            <person name="Gilroy R."/>
            <person name="Ravi A."/>
            <person name="Getino M."/>
            <person name="Pursley I."/>
            <person name="Horton D.L."/>
            <person name="Alikhan N.F."/>
            <person name="Baker D."/>
            <person name="Gharbi K."/>
            <person name="Hall N."/>
            <person name="Watson M."/>
            <person name="Adriaenssens E.M."/>
            <person name="Foster-Nyarko E."/>
            <person name="Jarju S."/>
            <person name="Secka A."/>
            <person name="Antonio M."/>
            <person name="Oren A."/>
            <person name="Chaudhuri R.R."/>
            <person name="La Ragione R."/>
            <person name="Hildebrand F."/>
            <person name="Pallen M.J."/>
        </authorList>
    </citation>
    <scope>NUCLEOTIDE SEQUENCE</scope>
    <source>
        <strain evidence="9">B1-13419</strain>
    </source>
</reference>
<dbReference type="InterPro" id="IPR029149">
    <property type="entry name" value="Creatin/AminoP/Spt16_N"/>
</dbReference>
<keyword evidence="6" id="KW-0378">Hydrolase</keyword>
<comment type="catalytic activity">
    <reaction evidence="1">
        <text>Release of any N-terminal amino acid, including proline, that is linked to proline, even from a dipeptide or tripeptide.</text>
        <dbReference type="EC" id="3.4.11.9"/>
    </reaction>
</comment>
<reference evidence="9" key="1">
    <citation type="submission" date="2020-10" db="EMBL/GenBank/DDBJ databases">
        <authorList>
            <person name="Gilroy R."/>
        </authorList>
    </citation>
    <scope>NUCLEOTIDE SEQUENCE</scope>
    <source>
        <strain evidence="9">B1-13419</strain>
    </source>
</reference>
<comment type="similarity">
    <text evidence="3">Belongs to the peptidase M24B family.</text>
</comment>
<evidence type="ECO:0000313" key="10">
    <source>
        <dbReference type="Proteomes" id="UP000823757"/>
    </source>
</evidence>
<evidence type="ECO:0000256" key="4">
    <source>
        <dbReference type="ARBA" id="ARBA00012574"/>
    </source>
</evidence>
<evidence type="ECO:0000259" key="8">
    <source>
        <dbReference type="SMART" id="SM01011"/>
    </source>
</evidence>
<proteinExistence type="inferred from homology"/>
<protein>
    <recommendedName>
        <fullName evidence="4">Xaa-Pro aminopeptidase</fullName>
        <ecNumber evidence="4">3.4.11.9</ecNumber>
    </recommendedName>
</protein>
<keyword evidence="9" id="KW-0645">Protease</keyword>
<evidence type="ECO:0000256" key="3">
    <source>
        <dbReference type="ARBA" id="ARBA00008766"/>
    </source>
</evidence>
<dbReference type="EC" id="3.4.11.9" evidence="4"/>